<gene>
    <name evidence="5" type="ORF">PBAT_05995</name>
</gene>
<dbReference type="AlphaFoldDB" id="A0A168Q0K3"/>
<evidence type="ECO:0000313" key="6">
    <source>
        <dbReference type="Proteomes" id="UP000077355"/>
    </source>
</evidence>
<keyword evidence="6" id="KW-1185">Reference proteome</keyword>
<comment type="similarity">
    <text evidence="1">Belongs to the NAD(P)-dependent epimerase/dehydratase family.</text>
</comment>
<evidence type="ECO:0000313" key="5">
    <source>
        <dbReference type="EMBL" id="OAB47258.1"/>
    </source>
</evidence>
<dbReference type="SUPFAM" id="SSF51735">
    <property type="entry name" value="NAD(P)-binding Rossmann-fold domains"/>
    <property type="match status" value="1"/>
</dbReference>
<protein>
    <recommendedName>
        <fullName evidence="4">NAD-dependent epimerase/dehydratase domain-containing protein</fullName>
    </recommendedName>
</protein>
<dbReference type="Pfam" id="PF01370">
    <property type="entry name" value="Epimerase"/>
    <property type="match status" value="1"/>
</dbReference>
<name>A0A168Q0K3_9BACL</name>
<evidence type="ECO:0000256" key="1">
    <source>
        <dbReference type="ARBA" id="ARBA00007637"/>
    </source>
</evidence>
<dbReference type="InterPro" id="IPR001509">
    <property type="entry name" value="Epimerase_deHydtase"/>
</dbReference>
<dbReference type="EMBL" id="LVJI01000007">
    <property type="protein sequence ID" value="OAB47258.1"/>
    <property type="molecule type" value="Genomic_DNA"/>
</dbReference>
<dbReference type="RefSeq" id="WP_068647551.1">
    <property type="nucleotide sequence ID" value="NZ_CP043611.1"/>
</dbReference>
<dbReference type="SUPFAM" id="SSF55781">
    <property type="entry name" value="GAF domain-like"/>
    <property type="match status" value="1"/>
</dbReference>
<accession>A0A168Q0K3</accession>
<keyword evidence="3" id="KW-0812">Transmembrane</keyword>
<reference evidence="5 6" key="1">
    <citation type="submission" date="2016-03" db="EMBL/GenBank/DDBJ databases">
        <title>Draft genome sequence of Paenibacillus antarcticus CECT 5836.</title>
        <authorList>
            <person name="Shin S.-K."/>
            <person name="Yi H."/>
        </authorList>
    </citation>
    <scope>NUCLEOTIDE SEQUENCE [LARGE SCALE GENOMIC DNA]</scope>
    <source>
        <strain evidence="5 6">CECT 5836</strain>
    </source>
</reference>
<feature type="transmembrane region" description="Helical" evidence="3">
    <location>
        <begin position="405"/>
        <end position="423"/>
    </location>
</feature>
<sequence>MKVLVTGGYGFIGSHVAERFNKEGYEVFIIDNLATGNIHNVNFKHKGYHLSVEDRKCEEIFRSNRFDVVVHLAAQVDVMTSIENPRQDVKSNVLGLVNMLTLANKYTVKKFVFASSAAVYGMNEELPLSESEPCNPISPYGISKWVGESYCLKWEQLYDLKTLCFRFSNVYGPRQGSAGEGGVISIFMERTLKEQDLFVYGNGEQSRDFVYVEDVADAIYRASFSQLSGVYNLSTNTENTVNSVIGTLKKLHGVNEVVYKDARIGDIERSTLDNTRIKRDLDWSPIYSLEEGLSRTYTWFKQNHAITHTTSTKDTSPSVMKLLVNNIKPYVENAIAFGLTAWLTLAQLGTSFGFMDIKIFYIMIIGIIYGKRQSITASALSIILLVYEKLIDGRELISLLYDMDFFFQVAMYLFIGLVVGYAIERKNRLIESQVSHMEDIEEKYEFLNSVYTEVREVKEELQQRIQNSEDSFGKIYSITKELDSLVPEEIVTSTVSVVESIMRTNDVSIYSVNKDGSYLRLVAHSLGHEMENHKSIKVDDYDYINQIFLDGKIHINKDLVEGVPLMSAPIHNNGETVAIIAIDGIQFEKFSLYYQNLFKITVDLVSSALSRAFSYIEATEGQRYIEGTSILNKDAFEVILENKKLAKAKHNINYLLVSCTLAGASVQEISQKVTRLLRETDYIGIGANGETLIVLSNSGVVEASLVLKRFAEQGILLHVLEEEVAHG</sequence>
<comment type="caution">
    <text evidence="5">The sequence shown here is derived from an EMBL/GenBank/DDBJ whole genome shotgun (WGS) entry which is preliminary data.</text>
</comment>
<dbReference type="PANTHER" id="PTHR43000">
    <property type="entry name" value="DTDP-D-GLUCOSE 4,6-DEHYDRATASE-RELATED"/>
    <property type="match status" value="1"/>
</dbReference>
<keyword evidence="2" id="KW-0175">Coiled coil</keyword>
<dbReference type="OrthoDB" id="9771073at2"/>
<evidence type="ECO:0000256" key="2">
    <source>
        <dbReference type="SAM" id="Coils"/>
    </source>
</evidence>
<dbReference type="Gene3D" id="3.90.25.10">
    <property type="entry name" value="UDP-galactose 4-epimerase, domain 1"/>
    <property type="match status" value="1"/>
</dbReference>
<feature type="transmembrane region" description="Helical" evidence="3">
    <location>
        <begin position="360"/>
        <end position="385"/>
    </location>
</feature>
<proteinExistence type="inferred from homology"/>
<dbReference type="Gene3D" id="3.40.50.720">
    <property type="entry name" value="NAD(P)-binding Rossmann-like Domain"/>
    <property type="match status" value="1"/>
</dbReference>
<feature type="coiled-coil region" evidence="2">
    <location>
        <begin position="437"/>
        <end position="471"/>
    </location>
</feature>
<keyword evidence="3" id="KW-1133">Transmembrane helix</keyword>
<organism evidence="5 6">
    <name type="scientific">Paenibacillus antarcticus</name>
    <dbReference type="NCBI Taxonomy" id="253703"/>
    <lineage>
        <taxon>Bacteria</taxon>
        <taxon>Bacillati</taxon>
        <taxon>Bacillota</taxon>
        <taxon>Bacilli</taxon>
        <taxon>Bacillales</taxon>
        <taxon>Paenibacillaceae</taxon>
        <taxon>Paenibacillus</taxon>
    </lineage>
</organism>
<keyword evidence="3" id="KW-0472">Membrane</keyword>
<evidence type="ECO:0000256" key="3">
    <source>
        <dbReference type="SAM" id="Phobius"/>
    </source>
</evidence>
<evidence type="ECO:0000259" key="4">
    <source>
        <dbReference type="Pfam" id="PF01370"/>
    </source>
</evidence>
<dbReference type="Proteomes" id="UP000077355">
    <property type="component" value="Unassembled WGS sequence"/>
</dbReference>
<dbReference type="InterPro" id="IPR036291">
    <property type="entry name" value="NAD(P)-bd_dom_sf"/>
</dbReference>
<feature type="domain" description="NAD-dependent epimerase/dehydratase" evidence="4">
    <location>
        <begin position="3"/>
        <end position="223"/>
    </location>
</feature>